<dbReference type="Gene3D" id="3.90.226.10">
    <property type="entry name" value="2-enoyl-CoA Hydratase, Chain A, domain 1"/>
    <property type="match status" value="1"/>
</dbReference>
<dbReference type="Proteomes" id="UP000249324">
    <property type="component" value="Unassembled WGS sequence"/>
</dbReference>
<sequence>MSATEAKAVDAEPGAAVSFGMRGKVLWVHLQRPEVLNAINPDMVDGLHRAVDRAEQSDVRAVVVRGTGRAFCAGADLVEVPGEEPDVGRIEAIVDRVAAVVNRIAALPKPVIAGVNGIAAAGGLELVLACDIVIASEQARFADAHSNYGLLPGAGGAARLPRAVGPNLAKRLMFTGEFVSAEELVPTGFVTRVVAADELDRVLTEVSESLAARSPRVLAAMKRMVDAAGDVTLKDGLAAEADTLRDYLRTRDVLIGLAAFRDGTRPVFED</sequence>
<organism evidence="4">
    <name type="scientific">Thermocrispum agreste</name>
    <dbReference type="NCBI Taxonomy" id="37925"/>
    <lineage>
        <taxon>Bacteria</taxon>
        <taxon>Bacillati</taxon>
        <taxon>Actinomycetota</taxon>
        <taxon>Actinomycetes</taxon>
        <taxon>Pseudonocardiales</taxon>
        <taxon>Pseudonocardiaceae</taxon>
        <taxon>Thermocrispum</taxon>
    </lineage>
</organism>
<dbReference type="PANTHER" id="PTHR11941">
    <property type="entry name" value="ENOYL-COA HYDRATASE-RELATED"/>
    <property type="match status" value="1"/>
</dbReference>
<comment type="caution">
    <text evidence="4">The sequence shown here is derived from an EMBL/GenBank/DDBJ whole genome shotgun (WGS) entry which is preliminary data.</text>
</comment>
<name>A0A2W4JN03_9PSEU</name>
<gene>
    <name evidence="3" type="ORF">DIU77_001800</name>
    <name evidence="4" type="ORF">DIU77_04905</name>
</gene>
<protein>
    <submittedName>
        <fullName evidence="3 4">Enoyl-CoA hydratase</fullName>
    </submittedName>
</protein>
<dbReference type="EMBL" id="QGUI01000129">
    <property type="protein sequence ID" value="PZM99851.1"/>
    <property type="molecule type" value="Genomic_DNA"/>
</dbReference>
<accession>A0A2W4JN03</accession>
<evidence type="ECO:0000256" key="2">
    <source>
        <dbReference type="RuleBase" id="RU003707"/>
    </source>
</evidence>
<reference evidence="4" key="1">
    <citation type="submission" date="2018-05" db="EMBL/GenBank/DDBJ databases">
        <authorList>
            <person name="Lanie J.A."/>
            <person name="Ng W.-L."/>
            <person name="Kazmierczak K.M."/>
            <person name="Andrzejewski T.M."/>
            <person name="Davidsen T.M."/>
            <person name="Wayne K.J."/>
            <person name="Tettelin H."/>
            <person name="Glass J.I."/>
            <person name="Rusch D."/>
            <person name="Podicherti R."/>
            <person name="Tsui H.-C.T."/>
            <person name="Winkler M.E."/>
        </authorList>
    </citation>
    <scope>NUCLEOTIDE SEQUENCE</scope>
    <source>
        <strain evidence="4">ZC4RG45</strain>
    </source>
</reference>
<evidence type="ECO:0000313" key="4">
    <source>
        <dbReference type="EMBL" id="PZM99851.1"/>
    </source>
</evidence>
<comment type="similarity">
    <text evidence="1 2">Belongs to the enoyl-CoA hydratase/isomerase family.</text>
</comment>
<dbReference type="SUPFAM" id="SSF52096">
    <property type="entry name" value="ClpP/crotonase"/>
    <property type="match status" value="1"/>
</dbReference>
<dbReference type="CDD" id="cd06558">
    <property type="entry name" value="crotonase-like"/>
    <property type="match status" value="1"/>
</dbReference>
<dbReference type="Pfam" id="PF00378">
    <property type="entry name" value="ECH_1"/>
    <property type="match status" value="1"/>
</dbReference>
<dbReference type="PANTHER" id="PTHR11941:SF54">
    <property type="entry name" value="ENOYL-COA HYDRATASE, MITOCHONDRIAL"/>
    <property type="match status" value="1"/>
</dbReference>
<evidence type="ECO:0000313" key="3">
    <source>
        <dbReference type="EMBL" id="MFO7190964.1"/>
    </source>
</evidence>
<evidence type="ECO:0000313" key="5">
    <source>
        <dbReference type="Proteomes" id="UP000249324"/>
    </source>
</evidence>
<evidence type="ECO:0000256" key="1">
    <source>
        <dbReference type="ARBA" id="ARBA00005254"/>
    </source>
</evidence>
<dbReference type="InterPro" id="IPR029045">
    <property type="entry name" value="ClpP/crotonase-like_dom_sf"/>
</dbReference>
<reference evidence="3 5" key="3">
    <citation type="journal article" date="2021" name="BMC Genomics">
        <title>Genome-resolved metagenome and metatranscriptome analyses of thermophilic composting reveal key bacterial players and their metabolic interactions.</title>
        <authorList>
            <person name="Braga L.P.P."/>
            <person name="Pereira R.V."/>
            <person name="Martins L.F."/>
            <person name="Moura L.M.S."/>
            <person name="Sanchez F.B."/>
            <person name="Patane J.S.L."/>
            <person name="da Silva A.M."/>
            <person name="Setubal J.C."/>
        </authorList>
    </citation>
    <scope>NUCLEOTIDE SEQUENCE [LARGE SCALE GENOMIC DNA]</scope>
    <source>
        <strain evidence="3">ZC4RG45</strain>
    </source>
</reference>
<proteinExistence type="inferred from homology"/>
<dbReference type="EMBL" id="QGUI02000010">
    <property type="protein sequence ID" value="MFO7190964.1"/>
    <property type="molecule type" value="Genomic_DNA"/>
</dbReference>
<reference evidence="3" key="2">
    <citation type="submission" date="2018-05" db="EMBL/GenBank/DDBJ databases">
        <authorList>
            <person name="Moura L."/>
            <person name="Setubal J.C."/>
        </authorList>
    </citation>
    <scope>NUCLEOTIDE SEQUENCE</scope>
    <source>
        <strain evidence="3">ZC4RG45</strain>
    </source>
</reference>
<dbReference type="PROSITE" id="PS00166">
    <property type="entry name" value="ENOYL_COA_HYDRATASE"/>
    <property type="match status" value="1"/>
</dbReference>
<dbReference type="InterPro" id="IPR001753">
    <property type="entry name" value="Enoyl-CoA_hydra/iso"/>
</dbReference>
<dbReference type="InterPro" id="IPR018376">
    <property type="entry name" value="Enoyl-CoA_hyd/isom_CS"/>
</dbReference>
<reference evidence="3" key="4">
    <citation type="submission" date="2023-08" db="EMBL/GenBank/DDBJ databases">
        <authorList>
            <person name="Guima S.E.S."/>
            <person name="Martins L.F."/>
            <person name="Silva A.M."/>
            <person name="Setubal J.C."/>
        </authorList>
    </citation>
    <scope>NUCLEOTIDE SEQUENCE</scope>
    <source>
        <strain evidence="3">ZC4RG45</strain>
    </source>
</reference>
<dbReference type="GO" id="GO:0003824">
    <property type="term" value="F:catalytic activity"/>
    <property type="evidence" value="ECO:0007669"/>
    <property type="project" value="InterPro"/>
</dbReference>
<dbReference type="AlphaFoldDB" id="A0A2W4JN03"/>
<dbReference type="GO" id="GO:0006635">
    <property type="term" value="P:fatty acid beta-oxidation"/>
    <property type="evidence" value="ECO:0007669"/>
    <property type="project" value="TreeGrafter"/>
</dbReference>